<dbReference type="EMBL" id="BLIO01000001">
    <property type="protein sequence ID" value="GFE17218.1"/>
    <property type="molecule type" value="Genomic_DNA"/>
</dbReference>
<protein>
    <submittedName>
        <fullName evidence="2">Uncharacterized protein</fullName>
    </submittedName>
</protein>
<organism evidence="2 3">
    <name type="scientific">Streptomyces glebosus</name>
    <dbReference type="NCBI Taxonomy" id="249580"/>
    <lineage>
        <taxon>Bacteria</taxon>
        <taxon>Bacillati</taxon>
        <taxon>Actinomycetota</taxon>
        <taxon>Actinomycetes</taxon>
        <taxon>Kitasatosporales</taxon>
        <taxon>Streptomycetaceae</taxon>
        <taxon>Streptomyces</taxon>
    </lineage>
</organism>
<comment type="caution">
    <text evidence="2">The sequence shown here is derived from an EMBL/GenBank/DDBJ whole genome shotgun (WGS) entry which is preliminary data.</text>
</comment>
<gene>
    <name evidence="2" type="ORF">Sgleb_52650</name>
</gene>
<evidence type="ECO:0000256" key="1">
    <source>
        <dbReference type="SAM" id="Phobius"/>
    </source>
</evidence>
<evidence type="ECO:0000313" key="2">
    <source>
        <dbReference type="EMBL" id="GFE17218.1"/>
    </source>
</evidence>
<dbReference type="AlphaFoldDB" id="A0A640T1N3"/>
<keyword evidence="1" id="KW-0812">Transmembrane</keyword>
<evidence type="ECO:0000313" key="3">
    <source>
        <dbReference type="Proteomes" id="UP000430079"/>
    </source>
</evidence>
<name>A0A640T1N3_9ACTN</name>
<reference evidence="2 3" key="1">
    <citation type="submission" date="2019-12" db="EMBL/GenBank/DDBJ databases">
        <title>Whole genome shotgun sequence of Streptomyces hygroscopicus subsp. glebosus NBRC 13786.</title>
        <authorList>
            <person name="Ichikawa N."/>
            <person name="Kimura A."/>
            <person name="Kitahashi Y."/>
            <person name="Komaki H."/>
            <person name="Tamura T."/>
        </authorList>
    </citation>
    <scope>NUCLEOTIDE SEQUENCE [LARGE SCALE GENOMIC DNA]</scope>
    <source>
        <strain evidence="2 3">NBRC 13786</strain>
    </source>
</reference>
<sequence length="80" mass="8512">MQGPQAPDDVVQQIFGGRRPPGTLPLGIPHRSPLMAFGISLDVAIGVRVALFIGIPLNDTRDVMMTPLMSFGKGPAAEWS</sequence>
<proteinExistence type="predicted"/>
<dbReference type="Proteomes" id="UP000430079">
    <property type="component" value="Unassembled WGS sequence"/>
</dbReference>
<feature type="transmembrane region" description="Helical" evidence="1">
    <location>
        <begin position="34"/>
        <end position="55"/>
    </location>
</feature>
<keyword evidence="1" id="KW-1133">Transmembrane helix</keyword>
<accession>A0A640T1N3</accession>
<keyword evidence="3" id="KW-1185">Reference proteome</keyword>
<keyword evidence="1" id="KW-0472">Membrane</keyword>